<reference evidence="2 3" key="1">
    <citation type="submission" date="2024-11" db="EMBL/GenBank/DDBJ databases">
        <title>Adaptive evolution of stress response genes in parasites aligns with host niche diversity.</title>
        <authorList>
            <person name="Hahn C."/>
            <person name="Resl P."/>
        </authorList>
    </citation>
    <scope>NUCLEOTIDE SEQUENCE [LARGE SCALE GENOMIC DNA]</scope>
    <source>
        <strain evidence="2">EGGRZ-B1_66</strain>
        <tissue evidence="2">Body</tissue>
    </source>
</reference>
<evidence type="ECO:0000313" key="3">
    <source>
        <dbReference type="Proteomes" id="UP001626550"/>
    </source>
</evidence>
<feature type="compositionally biased region" description="Basic and acidic residues" evidence="1">
    <location>
        <begin position="1"/>
        <end position="10"/>
    </location>
</feature>
<proteinExistence type="predicted"/>
<protein>
    <submittedName>
        <fullName evidence="2">Uncharacterized protein</fullName>
    </submittedName>
</protein>
<evidence type="ECO:0000256" key="1">
    <source>
        <dbReference type="SAM" id="MobiDB-lite"/>
    </source>
</evidence>
<name>A0ABD2PJP3_9PLAT</name>
<evidence type="ECO:0000313" key="2">
    <source>
        <dbReference type="EMBL" id="KAL3307664.1"/>
    </source>
</evidence>
<organism evidence="2 3">
    <name type="scientific">Cichlidogyrus casuarinus</name>
    <dbReference type="NCBI Taxonomy" id="1844966"/>
    <lineage>
        <taxon>Eukaryota</taxon>
        <taxon>Metazoa</taxon>
        <taxon>Spiralia</taxon>
        <taxon>Lophotrochozoa</taxon>
        <taxon>Platyhelminthes</taxon>
        <taxon>Monogenea</taxon>
        <taxon>Monopisthocotylea</taxon>
        <taxon>Dactylogyridea</taxon>
        <taxon>Ancyrocephalidae</taxon>
        <taxon>Cichlidogyrus</taxon>
    </lineage>
</organism>
<sequence length="106" mass="11555">MAQRKQELTKLRPSSTTPTQDSSACPTLQSNCGMGNGNCLRVLRSPTNHSHQLRRRLTQSMHVGSPEKMEALLALGAQMPDRTLTDETLSSSFSSLNSCAREIIPG</sequence>
<keyword evidence="3" id="KW-1185">Reference proteome</keyword>
<dbReference type="AlphaFoldDB" id="A0ABD2PJP3"/>
<accession>A0ABD2PJP3</accession>
<gene>
    <name evidence="2" type="ORF">Ciccas_013817</name>
</gene>
<dbReference type="Proteomes" id="UP001626550">
    <property type="component" value="Unassembled WGS sequence"/>
</dbReference>
<feature type="compositionally biased region" description="Polar residues" evidence="1">
    <location>
        <begin position="12"/>
        <end position="30"/>
    </location>
</feature>
<dbReference type="EMBL" id="JBJKFK010006787">
    <property type="protein sequence ID" value="KAL3307664.1"/>
    <property type="molecule type" value="Genomic_DNA"/>
</dbReference>
<feature type="region of interest" description="Disordered" evidence="1">
    <location>
        <begin position="1"/>
        <end position="30"/>
    </location>
</feature>
<comment type="caution">
    <text evidence="2">The sequence shown here is derived from an EMBL/GenBank/DDBJ whole genome shotgun (WGS) entry which is preliminary data.</text>
</comment>